<proteinExistence type="predicted"/>
<evidence type="ECO:0000313" key="1">
    <source>
        <dbReference type="EMBL" id="MCI95058.1"/>
    </source>
</evidence>
<evidence type="ECO:0000313" key="2">
    <source>
        <dbReference type="Proteomes" id="UP000265520"/>
    </source>
</evidence>
<protein>
    <submittedName>
        <fullName evidence="1">Uncharacterized protein</fullName>
    </submittedName>
</protein>
<name>A0A392W355_9FABA</name>
<organism evidence="1 2">
    <name type="scientific">Trifolium medium</name>
    <dbReference type="NCBI Taxonomy" id="97028"/>
    <lineage>
        <taxon>Eukaryota</taxon>
        <taxon>Viridiplantae</taxon>
        <taxon>Streptophyta</taxon>
        <taxon>Embryophyta</taxon>
        <taxon>Tracheophyta</taxon>
        <taxon>Spermatophyta</taxon>
        <taxon>Magnoliopsida</taxon>
        <taxon>eudicotyledons</taxon>
        <taxon>Gunneridae</taxon>
        <taxon>Pentapetalae</taxon>
        <taxon>rosids</taxon>
        <taxon>fabids</taxon>
        <taxon>Fabales</taxon>
        <taxon>Fabaceae</taxon>
        <taxon>Papilionoideae</taxon>
        <taxon>50 kb inversion clade</taxon>
        <taxon>NPAAA clade</taxon>
        <taxon>Hologalegina</taxon>
        <taxon>IRL clade</taxon>
        <taxon>Trifolieae</taxon>
        <taxon>Trifolium</taxon>
    </lineage>
</organism>
<sequence length="32" mass="3830">CGRHRHDDHAADPNLLPWDPRYLPSCGLFWKR</sequence>
<comment type="caution">
    <text evidence="1">The sequence shown here is derived from an EMBL/GenBank/DDBJ whole genome shotgun (WGS) entry which is preliminary data.</text>
</comment>
<reference evidence="1 2" key="1">
    <citation type="journal article" date="2018" name="Front. Plant Sci.">
        <title>Red Clover (Trifolium pratense) and Zigzag Clover (T. medium) - A Picture of Genomic Similarities and Differences.</title>
        <authorList>
            <person name="Dluhosova J."/>
            <person name="Istvanek J."/>
            <person name="Nedelnik J."/>
            <person name="Repkova J."/>
        </authorList>
    </citation>
    <scope>NUCLEOTIDE SEQUENCE [LARGE SCALE GENOMIC DNA]</scope>
    <source>
        <strain evidence="2">cv. 10/8</strain>
        <tissue evidence="1">Leaf</tissue>
    </source>
</reference>
<accession>A0A392W355</accession>
<feature type="non-terminal residue" evidence="1">
    <location>
        <position position="1"/>
    </location>
</feature>
<dbReference type="EMBL" id="LXQA011374715">
    <property type="protein sequence ID" value="MCI95058.1"/>
    <property type="molecule type" value="Genomic_DNA"/>
</dbReference>
<keyword evidence="2" id="KW-1185">Reference proteome</keyword>
<dbReference type="Proteomes" id="UP000265520">
    <property type="component" value="Unassembled WGS sequence"/>
</dbReference>
<dbReference type="AlphaFoldDB" id="A0A392W355"/>